<dbReference type="EMBL" id="AESD01000306">
    <property type="protein sequence ID" value="EHJ13339.1"/>
    <property type="molecule type" value="Genomic_DNA"/>
</dbReference>
<evidence type="ECO:0000313" key="2">
    <source>
        <dbReference type="EMBL" id="EHJ13339.1"/>
    </source>
</evidence>
<dbReference type="GO" id="GO:0006355">
    <property type="term" value="P:regulation of DNA-templated transcription"/>
    <property type="evidence" value="ECO:0007669"/>
    <property type="project" value="InterPro"/>
</dbReference>
<dbReference type="InterPro" id="IPR013321">
    <property type="entry name" value="Arc_rbn_hlx_hlx"/>
</dbReference>
<proteinExistence type="predicted"/>
<dbReference type="Gene3D" id="1.10.1220.10">
    <property type="entry name" value="Met repressor-like"/>
    <property type="match status" value="1"/>
</dbReference>
<protein>
    <recommendedName>
        <fullName evidence="4">Ribbon-helix-helix protein CopG domain-containing protein</fullName>
    </recommendedName>
</protein>
<feature type="compositionally biased region" description="Basic and acidic residues" evidence="1">
    <location>
        <begin position="1"/>
        <end position="11"/>
    </location>
</feature>
<evidence type="ECO:0000313" key="3">
    <source>
        <dbReference type="Proteomes" id="UP000003477"/>
    </source>
</evidence>
<organism evidence="2 3">
    <name type="scientific">Crocosphaera watsonii WH 0003</name>
    <dbReference type="NCBI Taxonomy" id="423471"/>
    <lineage>
        <taxon>Bacteria</taxon>
        <taxon>Bacillati</taxon>
        <taxon>Cyanobacteriota</taxon>
        <taxon>Cyanophyceae</taxon>
        <taxon>Oscillatoriophycideae</taxon>
        <taxon>Chroococcales</taxon>
        <taxon>Aphanothecaceae</taxon>
        <taxon>Crocosphaera</taxon>
    </lineage>
</organism>
<dbReference type="AlphaFoldDB" id="G5J393"/>
<dbReference type="Proteomes" id="UP000003477">
    <property type="component" value="Unassembled WGS sequence"/>
</dbReference>
<gene>
    <name evidence="2" type="ORF">CWATWH0003_1971</name>
</gene>
<comment type="caution">
    <text evidence="2">The sequence shown here is derived from an EMBL/GenBank/DDBJ whole genome shotgun (WGS) entry which is preliminary data.</text>
</comment>
<dbReference type="PATRIC" id="fig|423471.3.peg.1844"/>
<evidence type="ECO:0008006" key="4">
    <source>
        <dbReference type="Google" id="ProtNLM"/>
    </source>
</evidence>
<accession>G5J393</accession>
<reference evidence="2 3" key="1">
    <citation type="journal article" date="2011" name="Front. Microbiol.">
        <title>Two Strains of Crocosphaera watsonii with Highly Conserved Genomes are Distinguished by Strain-Specific Features.</title>
        <authorList>
            <person name="Bench S.R."/>
            <person name="Ilikchyan I.N."/>
            <person name="Tripp H.J."/>
            <person name="Zehr J.P."/>
        </authorList>
    </citation>
    <scope>NUCLEOTIDE SEQUENCE [LARGE SCALE GENOMIC DNA]</scope>
    <source>
        <strain evidence="2 3">WH 0003</strain>
    </source>
</reference>
<sequence>MGMEERPRDENGQFLEQPDSLHPKMIGLRISKNDYPKLMELAKSKGCRPTVLVRQAVTEYLKEHEDNSFNNQ</sequence>
<name>G5J393_CROWT</name>
<evidence type="ECO:0000256" key="1">
    <source>
        <dbReference type="SAM" id="MobiDB-lite"/>
    </source>
</evidence>
<feature type="region of interest" description="Disordered" evidence="1">
    <location>
        <begin position="1"/>
        <end position="22"/>
    </location>
</feature>